<evidence type="ECO:0000259" key="1">
    <source>
        <dbReference type="PROSITE" id="PS50097"/>
    </source>
</evidence>
<dbReference type="Gene3D" id="3.30.710.10">
    <property type="entry name" value="Potassium Channel Kv1.1, Chain A"/>
    <property type="match status" value="1"/>
</dbReference>
<dbReference type="AlphaFoldDB" id="A0AAN5D0F8"/>
<dbReference type="Pfam" id="PF00651">
    <property type="entry name" value="BTB"/>
    <property type="match status" value="1"/>
</dbReference>
<dbReference type="PROSITE" id="PS50097">
    <property type="entry name" value="BTB"/>
    <property type="match status" value="1"/>
</dbReference>
<organism evidence="2 3">
    <name type="scientific">Pristionchus mayeri</name>
    <dbReference type="NCBI Taxonomy" id="1317129"/>
    <lineage>
        <taxon>Eukaryota</taxon>
        <taxon>Metazoa</taxon>
        <taxon>Ecdysozoa</taxon>
        <taxon>Nematoda</taxon>
        <taxon>Chromadorea</taxon>
        <taxon>Rhabditida</taxon>
        <taxon>Rhabditina</taxon>
        <taxon>Diplogasteromorpha</taxon>
        <taxon>Diplogasteroidea</taxon>
        <taxon>Neodiplogasteridae</taxon>
        <taxon>Pristionchus</taxon>
    </lineage>
</organism>
<evidence type="ECO:0000313" key="3">
    <source>
        <dbReference type="Proteomes" id="UP001328107"/>
    </source>
</evidence>
<dbReference type="PANTHER" id="PTHR47022:SF1">
    <property type="entry name" value="BTB AND MATH DOMAIN-CONTAINING PROTEIN 36-RELATED"/>
    <property type="match status" value="1"/>
</dbReference>
<gene>
    <name evidence="2" type="ORF">PMAYCL1PPCAC_24771</name>
</gene>
<dbReference type="InterPro" id="IPR000210">
    <property type="entry name" value="BTB/POZ_dom"/>
</dbReference>
<keyword evidence="3" id="KW-1185">Reference proteome</keyword>
<feature type="non-terminal residue" evidence="2">
    <location>
        <position position="76"/>
    </location>
</feature>
<proteinExistence type="predicted"/>
<name>A0AAN5D0F8_9BILA</name>
<protein>
    <recommendedName>
        <fullName evidence="1">BTB domain-containing protein</fullName>
    </recommendedName>
</protein>
<dbReference type="EMBL" id="BTRK01000005">
    <property type="protein sequence ID" value="GMR54576.1"/>
    <property type="molecule type" value="Genomic_DNA"/>
</dbReference>
<feature type="domain" description="BTB" evidence="1">
    <location>
        <begin position="35"/>
        <end position="76"/>
    </location>
</feature>
<dbReference type="Proteomes" id="UP001328107">
    <property type="component" value="Unassembled WGS sequence"/>
</dbReference>
<dbReference type="CDD" id="cd18186">
    <property type="entry name" value="BTB_POZ_ZBTB_KLHL-like"/>
    <property type="match status" value="1"/>
</dbReference>
<dbReference type="InterPro" id="IPR011333">
    <property type="entry name" value="SKP1/BTB/POZ_sf"/>
</dbReference>
<accession>A0AAN5D0F8</accession>
<evidence type="ECO:0000313" key="2">
    <source>
        <dbReference type="EMBL" id="GMR54576.1"/>
    </source>
</evidence>
<feature type="non-terminal residue" evidence="2">
    <location>
        <position position="1"/>
    </location>
</feature>
<dbReference type="SUPFAM" id="SSF54695">
    <property type="entry name" value="POZ domain"/>
    <property type="match status" value="1"/>
</dbReference>
<comment type="caution">
    <text evidence="2">The sequence shown here is derived from an EMBL/GenBank/DDBJ whole genome shotgun (WGS) entry which is preliminary data.</text>
</comment>
<dbReference type="PANTHER" id="PTHR47022">
    <property type="entry name" value="BTB AND MATH DOMAIN-CONTAINING PROTEIN 36-RELATED"/>
    <property type="match status" value="1"/>
</dbReference>
<sequence length="76" mass="8836">NDSKLTVVIYFSLMNIVGFRKLRRLDFTDSNEPSHDVLFVVEGEKIYVNKGYLSILSPVFHAMFYGDFAEKDKQEI</sequence>
<reference evidence="3" key="1">
    <citation type="submission" date="2022-10" db="EMBL/GenBank/DDBJ databases">
        <title>Genome assembly of Pristionchus species.</title>
        <authorList>
            <person name="Yoshida K."/>
            <person name="Sommer R.J."/>
        </authorList>
    </citation>
    <scope>NUCLEOTIDE SEQUENCE [LARGE SCALE GENOMIC DNA]</scope>
    <source>
        <strain evidence="3">RS5460</strain>
    </source>
</reference>